<dbReference type="Pfam" id="PF11836">
    <property type="entry name" value="Phage_TAC_11"/>
    <property type="match status" value="1"/>
</dbReference>
<evidence type="ECO:0000313" key="1">
    <source>
        <dbReference type="EMBL" id="KFI30418.1"/>
    </source>
</evidence>
<protein>
    <submittedName>
        <fullName evidence="1">Uncharacterized protein</fullName>
    </submittedName>
</protein>
<dbReference type="EMBL" id="JGYG01000003">
    <property type="protein sequence ID" value="KFI30418.1"/>
    <property type="molecule type" value="Genomic_DNA"/>
</dbReference>
<name>A0A086Y818_9RHOB</name>
<organism evidence="1 2">
    <name type="scientific">Haematobacter massiliensis</name>
    <dbReference type="NCBI Taxonomy" id="195105"/>
    <lineage>
        <taxon>Bacteria</taxon>
        <taxon>Pseudomonadati</taxon>
        <taxon>Pseudomonadota</taxon>
        <taxon>Alphaproteobacteria</taxon>
        <taxon>Rhodobacterales</taxon>
        <taxon>Paracoccaceae</taxon>
        <taxon>Haematobacter</taxon>
    </lineage>
</organism>
<accession>A0A086Y818</accession>
<keyword evidence="2" id="KW-1185">Reference proteome</keyword>
<evidence type="ECO:0000313" key="2">
    <source>
        <dbReference type="Proteomes" id="UP000028826"/>
    </source>
</evidence>
<dbReference type="InterPro" id="IPR021791">
    <property type="entry name" value="Phage_TAC_11"/>
</dbReference>
<comment type="caution">
    <text evidence="1">The sequence shown here is derived from an EMBL/GenBank/DDBJ whole genome shotgun (WGS) entry which is preliminary data.</text>
</comment>
<proteinExistence type="predicted"/>
<gene>
    <name evidence="1" type="ORF">CN97_12670</name>
</gene>
<dbReference type="OrthoDB" id="7473872at2"/>
<dbReference type="Proteomes" id="UP000028826">
    <property type="component" value="Unassembled WGS sequence"/>
</dbReference>
<reference evidence="1 2" key="1">
    <citation type="submission" date="2014-03" db="EMBL/GenBank/DDBJ databases">
        <title>Genome of Haematobacter massiliensis CCUG 47968.</title>
        <authorList>
            <person name="Wang D."/>
            <person name="Wang G."/>
        </authorList>
    </citation>
    <scope>NUCLEOTIDE SEQUENCE [LARGE SCALE GENOMIC DNA]</scope>
    <source>
        <strain evidence="1 2">CCUG 47968</strain>
    </source>
</reference>
<sequence length="109" mass="11789">MANTFLGEVTAGAHGARYTLRLDFNAMCAFEEASGGKSSFDLLARYEIGAIRAIEMRLLVWSALQHHHPDATEETAGDLLSADGQILHQLIAAAAPDAPQEAKGRRKKK</sequence>
<dbReference type="RefSeq" id="WP_051911018.1">
    <property type="nucleotide sequence ID" value="NZ_CP035510.1"/>
</dbReference>
<dbReference type="AlphaFoldDB" id="A0A086Y818"/>
<dbReference type="eggNOG" id="ENOG5033BD8">
    <property type="taxonomic scope" value="Bacteria"/>
</dbReference>
<dbReference type="STRING" id="195105.CN97_12670"/>